<gene>
    <name evidence="2" type="ORF">JEQ12_007413</name>
</gene>
<dbReference type="Proteomes" id="UP000664991">
    <property type="component" value="Chromosome 17"/>
</dbReference>
<sequence>MGSSTPMCLDSPVFTPQSRPPISDSRSLPPTNQLIPSAHQTRPSPCTTGDPAPHPSSDTEVTPMDTIPPAQSPLFRSPPGSSGSLFPSSQALQTPPRDSAAPVRVSTSLPGLGFSGSSHTGAPAQPIAGPPDVQQLGAPAWDHSPHYGIPAAPALTRDPTSAPGPPAPPANFPMGTHTHTQPALAATSAAFPSGPAPAPGSAADTCVPQAVPSAGANSRPRCSTVGLCQQFCFERIFQDCGPVNPKKRTTRDSDTGRTRISCVVKMVCSPFPAVVQTHQNSLLAKPQVKGKREILTEIRVVVDEDSGPPSKPVYGHNGKEQELG</sequence>
<name>A0A835ZZY7_SHEEP</name>
<feature type="region of interest" description="Disordered" evidence="1">
    <location>
        <begin position="154"/>
        <end position="178"/>
    </location>
</feature>
<evidence type="ECO:0000313" key="3">
    <source>
        <dbReference type="Proteomes" id="UP000664991"/>
    </source>
</evidence>
<comment type="caution">
    <text evidence="2">The sequence shown here is derived from an EMBL/GenBank/DDBJ whole genome shotgun (WGS) entry which is preliminary data.</text>
</comment>
<feature type="region of interest" description="Disordered" evidence="1">
    <location>
        <begin position="1"/>
        <end position="128"/>
    </location>
</feature>
<organism evidence="2 3">
    <name type="scientific">Ovis aries</name>
    <name type="common">Sheep</name>
    <dbReference type="NCBI Taxonomy" id="9940"/>
    <lineage>
        <taxon>Eukaryota</taxon>
        <taxon>Metazoa</taxon>
        <taxon>Chordata</taxon>
        <taxon>Craniata</taxon>
        <taxon>Vertebrata</taxon>
        <taxon>Euteleostomi</taxon>
        <taxon>Mammalia</taxon>
        <taxon>Eutheria</taxon>
        <taxon>Laurasiatheria</taxon>
        <taxon>Artiodactyla</taxon>
        <taxon>Ruminantia</taxon>
        <taxon>Pecora</taxon>
        <taxon>Bovidae</taxon>
        <taxon>Caprinae</taxon>
        <taxon>Ovis</taxon>
    </lineage>
</organism>
<accession>A0A835ZZY7</accession>
<feature type="compositionally biased region" description="Pro residues" evidence="1">
    <location>
        <begin position="162"/>
        <end position="171"/>
    </location>
</feature>
<dbReference type="EMBL" id="JAEMGP010000017">
    <property type="protein sequence ID" value="KAG5198817.1"/>
    <property type="molecule type" value="Genomic_DNA"/>
</dbReference>
<evidence type="ECO:0000256" key="1">
    <source>
        <dbReference type="SAM" id="MobiDB-lite"/>
    </source>
</evidence>
<feature type="compositionally biased region" description="Low complexity" evidence="1">
    <location>
        <begin position="72"/>
        <end position="89"/>
    </location>
</feature>
<dbReference type="AlphaFoldDB" id="A0A835ZZY7"/>
<reference evidence="2 3" key="1">
    <citation type="submission" date="2020-12" db="EMBL/GenBank/DDBJ databases">
        <title>De novo assembly of Tibetan sheep genome.</title>
        <authorList>
            <person name="Li X."/>
        </authorList>
    </citation>
    <scope>NUCLEOTIDE SEQUENCE [LARGE SCALE GENOMIC DNA]</scope>
    <source>
        <tissue evidence="2">Heart</tissue>
    </source>
</reference>
<protein>
    <submittedName>
        <fullName evidence="2">Uncharacterized protein</fullName>
    </submittedName>
</protein>
<evidence type="ECO:0000313" key="2">
    <source>
        <dbReference type="EMBL" id="KAG5198817.1"/>
    </source>
</evidence>
<feature type="compositionally biased region" description="Polar residues" evidence="1">
    <location>
        <begin position="24"/>
        <end position="47"/>
    </location>
</feature>
<feature type="compositionally biased region" description="Polar residues" evidence="1">
    <location>
        <begin position="105"/>
        <end position="120"/>
    </location>
</feature>
<feature type="region of interest" description="Disordered" evidence="1">
    <location>
        <begin position="302"/>
        <end position="324"/>
    </location>
</feature>
<proteinExistence type="predicted"/>